<sequence length="38" mass="4115">MGIGDDGVDHVEFTEWGDGATIELGVIQTKNDPLSRLE</sequence>
<dbReference type="AlphaFoldDB" id="A0A382SI85"/>
<feature type="non-terminal residue" evidence="1">
    <location>
        <position position="38"/>
    </location>
</feature>
<reference evidence="1" key="1">
    <citation type="submission" date="2018-05" db="EMBL/GenBank/DDBJ databases">
        <authorList>
            <person name="Lanie J.A."/>
            <person name="Ng W.-L."/>
            <person name="Kazmierczak K.M."/>
            <person name="Andrzejewski T.M."/>
            <person name="Davidsen T.M."/>
            <person name="Wayne K.J."/>
            <person name="Tettelin H."/>
            <person name="Glass J.I."/>
            <person name="Rusch D."/>
            <person name="Podicherti R."/>
            <person name="Tsui H.-C.T."/>
            <person name="Winkler M.E."/>
        </authorList>
    </citation>
    <scope>NUCLEOTIDE SEQUENCE</scope>
</reference>
<name>A0A382SI85_9ZZZZ</name>
<accession>A0A382SI85</accession>
<gene>
    <name evidence="1" type="ORF">METZ01_LOCUS361475</name>
</gene>
<proteinExistence type="predicted"/>
<evidence type="ECO:0000313" key="1">
    <source>
        <dbReference type="EMBL" id="SVD08621.1"/>
    </source>
</evidence>
<protein>
    <submittedName>
        <fullName evidence="1">Uncharacterized protein</fullName>
    </submittedName>
</protein>
<organism evidence="1">
    <name type="scientific">marine metagenome</name>
    <dbReference type="NCBI Taxonomy" id="408172"/>
    <lineage>
        <taxon>unclassified sequences</taxon>
        <taxon>metagenomes</taxon>
        <taxon>ecological metagenomes</taxon>
    </lineage>
</organism>
<dbReference type="EMBL" id="UINC01128698">
    <property type="protein sequence ID" value="SVD08621.1"/>
    <property type="molecule type" value="Genomic_DNA"/>
</dbReference>